<reference evidence="1" key="1">
    <citation type="submission" date="2021-11" db="EMBL/GenBank/DDBJ databases">
        <title>Fusarium solani-melongenae Genome sequencing and assembly.</title>
        <authorList>
            <person name="Xie S."/>
            <person name="Huang L."/>
            <person name="Zhang X."/>
        </authorList>
    </citation>
    <scope>NUCLEOTIDE SEQUENCE</scope>
    <source>
        <strain evidence="1">CRI 24-3</strain>
    </source>
</reference>
<gene>
    <name evidence="1" type="ORF">LCI18_006462</name>
</gene>
<protein>
    <submittedName>
        <fullName evidence="1">Uncharacterized protein</fullName>
    </submittedName>
</protein>
<sequence>MFWLGFPEQVLSFRKIRVSSATISRLRKAEAKLEKIFTPPANQLRRATAFILAFGLGLGNKFPRPLRTIEKTPAYPSYLDRCTVQHIESLSPAPLHHFPYKESQATAMSSRYVKNYLDVQYPRVERLGSYLNKLFGNNYHISLRNGKIALSTPRYLTETEKDTLRARNRHSQYERQNTAIRIHSQSNSHVDLFPSARSSRNFTSNPTNTQSHVAGACSTQTGDMDETNGKGEFEPNADLVTPDINHIPLFQPASREITLDFKQGVLKLEESDTYKEGDKRQRGFYSSRLEVGETSTVFDMRGVITWSVDHPERLRKNGVTERHLSYILPLSNQSSSSMG</sequence>
<dbReference type="EMBL" id="CP090034">
    <property type="protein sequence ID" value="UPK95527.1"/>
    <property type="molecule type" value="Genomic_DNA"/>
</dbReference>
<name>A0ACD3Z354_FUSSC</name>
<evidence type="ECO:0000313" key="1">
    <source>
        <dbReference type="EMBL" id="UPK95527.1"/>
    </source>
</evidence>
<proteinExistence type="predicted"/>
<evidence type="ECO:0000313" key="2">
    <source>
        <dbReference type="Proteomes" id="UP000830768"/>
    </source>
</evidence>
<organism evidence="1 2">
    <name type="scientific">Fusarium solani subsp. cucurbitae</name>
    <name type="common">Neocosmosporum cucurbitae</name>
    <dbReference type="NCBI Taxonomy" id="2747967"/>
    <lineage>
        <taxon>Eukaryota</taxon>
        <taxon>Fungi</taxon>
        <taxon>Dikarya</taxon>
        <taxon>Ascomycota</taxon>
        <taxon>Pezizomycotina</taxon>
        <taxon>Sordariomycetes</taxon>
        <taxon>Hypocreomycetidae</taxon>
        <taxon>Hypocreales</taxon>
        <taxon>Nectriaceae</taxon>
        <taxon>Fusarium</taxon>
        <taxon>Fusarium solani species complex</taxon>
    </lineage>
</organism>
<keyword evidence="2" id="KW-1185">Reference proteome</keyword>
<dbReference type="Proteomes" id="UP000830768">
    <property type="component" value="Chromosome 5"/>
</dbReference>
<accession>A0ACD3Z354</accession>